<keyword evidence="3" id="KW-1185">Reference proteome</keyword>
<protein>
    <recommendedName>
        <fullName evidence="4">TonB-dependent receptor plug domain-containing protein</fullName>
    </recommendedName>
</protein>
<comment type="caution">
    <text evidence="2">The sequence shown here is derived from an EMBL/GenBank/DDBJ whole genome shotgun (WGS) entry which is preliminary data.</text>
</comment>
<dbReference type="SUPFAM" id="SSF56935">
    <property type="entry name" value="Porins"/>
    <property type="match status" value="1"/>
</dbReference>
<feature type="signal peptide" evidence="1">
    <location>
        <begin position="1"/>
        <end position="28"/>
    </location>
</feature>
<organism evidence="2 3">
    <name type="scientific">Flavobacterium glycines</name>
    <dbReference type="NCBI Taxonomy" id="551990"/>
    <lineage>
        <taxon>Bacteria</taxon>
        <taxon>Pseudomonadati</taxon>
        <taxon>Bacteroidota</taxon>
        <taxon>Flavobacteriia</taxon>
        <taxon>Flavobacteriales</taxon>
        <taxon>Flavobacteriaceae</taxon>
        <taxon>Flavobacterium</taxon>
    </lineage>
</organism>
<name>A0A1G8XZI2_9FLAO</name>
<dbReference type="EMBL" id="FNEO01000009">
    <property type="protein sequence ID" value="SDJ95190.1"/>
    <property type="molecule type" value="Genomic_DNA"/>
</dbReference>
<evidence type="ECO:0000313" key="3">
    <source>
        <dbReference type="Proteomes" id="UP000182367"/>
    </source>
</evidence>
<reference evidence="2 3" key="1">
    <citation type="submission" date="2016-10" db="EMBL/GenBank/DDBJ databases">
        <authorList>
            <person name="Varghese N."/>
            <person name="Submissions S."/>
        </authorList>
    </citation>
    <scope>NUCLEOTIDE SEQUENCE [LARGE SCALE GENOMIC DNA]</scope>
    <source>
        <strain evidence="2 3">Gm-149</strain>
    </source>
</reference>
<dbReference type="Gene3D" id="2.170.130.10">
    <property type="entry name" value="TonB-dependent receptor, plug domain"/>
    <property type="match status" value="1"/>
</dbReference>
<dbReference type="RefSeq" id="WP_139068332.1">
    <property type="nucleotide sequence ID" value="NZ_BJVF01000009.1"/>
</dbReference>
<dbReference type="Gene3D" id="2.60.40.1930">
    <property type="match status" value="1"/>
</dbReference>
<proteinExistence type="predicted"/>
<evidence type="ECO:0000256" key="1">
    <source>
        <dbReference type="SAM" id="SignalP"/>
    </source>
</evidence>
<evidence type="ECO:0008006" key="4">
    <source>
        <dbReference type="Google" id="ProtNLM"/>
    </source>
</evidence>
<keyword evidence="1" id="KW-0732">Signal</keyword>
<evidence type="ECO:0000313" key="2">
    <source>
        <dbReference type="EMBL" id="SDJ95190.1"/>
    </source>
</evidence>
<sequence length="814" mass="92134">MMKTILVNKTCYFVCLFYLLVSFGFVQAQEQKKISDIEKIYLHTDRTRYFIGDDLWYKAYDVRATNNLLFDNSNLLYVELVAPDSKIIARNKTNIEMGLGYGDFQLADSLGVKPGVYQLRAYTNWDRNFGEDFVFKKEIEILDAFEMHTKPNKVLPPILDPKTRKPIVPKTTLTVNKKEIFVDFFPEGGSLLDNVASIVGFKAVDSKGNPIEVTGEIYDTDNQVVTSFQSVHDGMGKLQMLPLEGKNYYAKGKTTTGIEFKKDLPQATKLGYLIGYRAFKGRNIVTISTNEATLAQNVNAALTVVCKTRGVSYLESVLNLTATTLSFELPKDKSPEGISQITLFDSNNRPQSERLVYLEKEQDLDVQLIADKTTYQPNEKTTINISSKSKDGNVKSASYSMSVTDMDGILEDKEYGSTISSYFLMESDIKGKVFRPAYYFDNTNPKRLEHLDNLLLTQGWRDFVWKSLPNPKDNFKVEKGITISGRVKQVFADKPLENGYISLALLNKKRRNFFSLKPDATTGNFKFENMMFSGKTNMFLNSVNEKGKFRGEIVLDTIEQEPLGVNYKDEVSNWSETSRLVAENVFRKYAAFGVKPENILNAVTIVGKKKTSSRSFFGLPENSYVADEDTKTFTNIYELIAQKIPGVMLDGDSIRFLRNNASPMYVLNGFEVTKGEIDVIQPMDVEKIDVIRGTQATMFFGESAESGFIAIYTKPNTGNRSKEKTYAIQKEIDGYYISRTFYSPTPEQVQLDLDNKLSVRNTLYWNPYVHPDKMGLANVSYYNTKVETKVKVALEGMTASGIPVVKTAYYTIKK</sequence>
<accession>A0A1G8XZI2</accession>
<feature type="chain" id="PRO_5045315173" description="TonB-dependent receptor plug domain-containing protein" evidence="1">
    <location>
        <begin position="29"/>
        <end position="814"/>
    </location>
</feature>
<dbReference type="Proteomes" id="UP000182367">
    <property type="component" value="Unassembled WGS sequence"/>
</dbReference>
<gene>
    <name evidence="2" type="ORF">SAMN05192550_3056</name>
</gene>
<dbReference type="InterPro" id="IPR037066">
    <property type="entry name" value="Plug_dom_sf"/>
</dbReference>